<evidence type="ECO:0000256" key="1">
    <source>
        <dbReference type="ARBA" id="ARBA00004141"/>
    </source>
</evidence>
<accession>A0A644X8E8</accession>
<protein>
    <recommendedName>
        <fullName evidence="6">EamA domain-containing protein</fullName>
    </recommendedName>
</protein>
<reference evidence="7" key="1">
    <citation type="submission" date="2019-08" db="EMBL/GenBank/DDBJ databases">
        <authorList>
            <person name="Kucharzyk K."/>
            <person name="Murdoch R.W."/>
            <person name="Higgins S."/>
            <person name="Loffler F."/>
        </authorList>
    </citation>
    <scope>NUCLEOTIDE SEQUENCE</scope>
</reference>
<dbReference type="EMBL" id="VSSQ01001707">
    <property type="protein sequence ID" value="MPM10543.1"/>
    <property type="molecule type" value="Genomic_DNA"/>
</dbReference>
<sequence length="322" mass="34302">MNQFAGRLYLICAFSLAGTSVISARFVTGKLGTFTITAASLFFALLFLMPLCGKQMIQYLKKMPFRNFLFLSFQALCGIFLFRVFLLTGLHYTSAGEAGILTGATPAITAVLALVVLREPVTGKKLAGIFATVAGILTLQGVLTPGNALAMKHIRGNLLVLCAAASESAFNTLSRVFTVKAAAEQEPLSPVVQTTIVSVTALILCIIPAAFEHPLEKLSGLSLMGWIALLWYGIFVTALAFVFWYSGIKRCGVFTAAAFSGMMPFASVLLSAAVLGESIGFRQWIGGFFVIAGMILIGINPAADKAISVSKYAKAVERNGKE</sequence>
<keyword evidence="3 5" id="KW-1133">Transmembrane helix</keyword>
<feature type="transmembrane region" description="Helical" evidence="5">
    <location>
        <begin position="34"/>
        <end position="53"/>
    </location>
</feature>
<dbReference type="Gene3D" id="1.10.3730.20">
    <property type="match status" value="1"/>
</dbReference>
<evidence type="ECO:0000256" key="4">
    <source>
        <dbReference type="ARBA" id="ARBA00023136"/>
    </source>
</evidence>
<dbReference type="AlphaFoldDB" id="A0A644X8E8"/>
<feature type="transmembrane region" description="Helical" evidence="5">
    <location>
        <begin position="252"/>
        <end position="275"/>
    </location>
</feature>
<feature type="transmembrane region" description="Helical" evidence="5">
    <location>
        <begin position="98"/>
        <end position="117"/>
    </location>
</feature>
<organism evidence="7">
    <name type="scientific">bioreactor metagenome</name>
    <dbReference type="NCBI Taxonomy" id="1076179"/>
    <lineage>
        <taxon>unclassified sequences</taxon>
        <taxon>metagenomes</taxon>
        <taxon>ecological metagenomes</taxon>
    </lineage>
</organism>
<name>A0A644X8E8_9ZZZZ</name>
<feature type="transmembrane region" description="Helical" evidence="5">
    <location>
        <begin position="281"/>
        <end position="303"/>
    </location>
</feature>
<dbReference type="PANTHER" id="PTHR32322">
    <property type="entry name" value="INNER MEMBRANE TRANSPORTER"/>
    <property type="match status" value="1"/>
</dbReference>
<dbReference type="SUPFAM" id="SSF103481">
    <property type="entry name" value="Multidrug resistance efflux transporter EmrE"/>
    <property type="match status" value="2"/>
</dbReference>
<dbReference type="InterPro" id="IPR037185">
    <property type="entry name" value="EmrE-like"/>
</dbReference>
<evidence type="ECO:0000256" key="5">
    <source>
        <dbReference type="SAM" id="Phobius"/>
    </source>
</evidence>
<feature type="domain" description="EamA" evidence="6">
    <location>
        <begin position="9"/>
        <end position="138"/>
    </location>
</feature>
<dbReference type="PANTHER" id="PTHR32322:SF2">
    <property type="entry name" value="EAMA DOMAIN-CONTAINING PROTEIN"/>
    <property type="match status" value="1"/>
</dbReference>
<keyword evidence="4 5" id="KW-0472">Membrane</keyword>
<dbReference type="Pfam" id="PF00892">
    <property type="entry name" value="EamA"/>
    <property type="match status" value="2"/>
</dbReference>
<feature type="domain" description="EamA" evidence="6">
    <location>
        <begin position="155"/>
        <end position="298"/>
    </location>
</feature>
<keyword evidence="2 5" id="KW-0812">Transmembrane</keyword>
<feature type="transmembrane region" description="Helical" evidence="5">
    <location>
        <begin position="223"/>
        <end position="245"/>
    </location>
</feature>
<dbReference type="InterPro" id="IPR000620">
    <property type="entry name" value="EamA_dom"/>
</dbReference>
<feature type="transmembrane region" description="Helical" evidence="5">
    <location>
        <begin position="126"/>
        <end position="146"/>
    </location>
</feature>
<evidence type="ECO:0000259" key="6">
    <source>
        <dbReference type="Pfam" id="PF00892"/>
    </source>
</evidence>
<proteinExistence type="predicted"/>
<dbReference type="InterPro" id="IPR050638">
    <property type="entry name" value="AA-Vitamin_Transporters"/>
</dbReference>
<evidence type="ECO:0000256" key="3">
    <source>
        <dbReference type="ARBA" id="ARBA00022989"/>
    </source>
</evidence>
<gene>
    <name evidence="7" type="ORF">SDC9_56875</name>
</gene>
<dbReference type="GO" id="GO:0016020">
    <property type="term" value="C:membrane"/>
    <property type="evidence" value="ECO:0007669"/>
    <property type="project" value="UniProtKB-SubCell"/>
</dbReference>
<evidence type="ECO:0000256" key="2">
    <source>
        <dbReference type="ARBA" id="ARBA00022692"/>
    </source>
</evidence>
<feature type="transmembrane region" description="Helical" evidence="5">
    <location>
        <begin position="65"/>
        <end position="86"/>
    </location>
</feature>
<evidence type="ECO:0000313" key="7">
    <source>
        <dbReference type="EMBL" id="MPM10543.1"/>
    </source>
</evidence>
<comment type="caution">
    <text evidence="7">The sequence shown here is derived from an EMBL/GenBank/DDBJ whole genome shotgun (WGS) entry which is preliminary data.</text>
</comment>
<comment type="subcellular location">
    <subcellularLocation>
        <location evidence="1">Membrane</location>
        <topology evidence="1">Multi-pass membrane protein</topology>
    </subcellularLocation>
</comment>